<proteinExistence type="predicted"/>
<protein>
    <submittedName>
        <fullName evidence="1">Uncharacterized protein</fullName>
    </submittedName>
</protein>
<gene>
    <name evidence="1" type="ORF">BDA96_10G010200</name>
</gene>
<reference evidence="1" key="2">
    <citation type="submission" date="2020-10" db="EMBL/GenBank/DDBJ databases">
        <authorList>
            <person name="Cooper E.A."/>
            <person name="Brenton Z.W."/>
            <person name="Flinn B.S."/>
            <person name="Jenkins J."/>
            <person name="Shu S."/>
            <person name="Flowers D."/>
            <person name="Luo F."/>
            <person name="Wang Y."/>
            <person name="Xia P."/>
            <person name="Barry K."/>
            <person name="Daum C."/>
            <person name="Lipzen A."/>
            <person name="Yoshinaga Y."/>
            <person name="Schmutz J."/>
            <person name="Saski C."/>
            <person name="Vermerris W."/>
            <person name="Kresovich S."/>
        </authorList>
    </citation>
    <scope>NUCLEOTIDE SEQUENCE</scope>
</reference>
<sequence length="155" mass="15527">MCRAPARAAAALGLGTPDRLPPRRGGSLLRLGCALPGTTVDCSCSARLGSRIALLPIPRPRRAGEWCCSSSPPPSPTSSFPCAARGGCCSPPPHSVTPTPRAVGVDGVSRPGWVWVGGPSLASSAAARSAPVLWRGGADRGARAAPPGFPSGAVD</sequence>
<comment type="caution">
    <text evidence="1">The sequence shown here is derived from an EMBL/GenBank/DDBJ whole genome shotgun (WGS) entry which is preliminary data.</text>
</comment>
<name>A0A921Q0S1_SORBI</name>
<organism evidence="1 2">
    <name type="scientific">Sorghum bicolor</name>
    <name type="common">Sorghum</name>
    <name type="synonym">Sorghum vulgare</name>
    <dbReference type="NCBI Taxonomy" id="4558"/>
    <lineage>
        <taxon>Eukaryota</taxon>
        <taxon>Viridiplantae</taxon>
        <taxon>Streptophyta</taxon>
        <taxon>Embryophyta</taxon>
        <taxon>Tracheophyta</taxon>
        <taxon>Spermatophyta</taxon>
        <taxon>Magnoliopsida</taxon>
        <taxon>Liliopsida</taxon>
        <taxon>Poales</taxon>
        <taxon>Poaceae</taxon>
        <taxon>PACMAD clade</taxon>
        <taxon>Panicoideae</taxon>
        <taxon>Andropogonodae</taxon>
        <taxon>Andropogoneae</taxon>
        <taxon>Sorghinae</taxon>
        <taxon>Sorghum</taxon>
    </lineage>
</organism>
<dbReference type="AlphaFoldDB" id="A0A921Q0S1"/>
<evidence type="ECO:0000313" key="2">
    <source>
        <dbReference type="Proteomes" id="UP000807115"/>
    </source>
</evidence>
<dbReference type="EMBL" id="CM027689">
    <property type="protein sequence ID" value="KAG0512400.1"/>
    <property type="molecule type" value="Genomic_DNA"/>
</dbReference>
<reference evidence="1" key="1">
    <citation type="journal article" date="2019" name="BMC Genomics">
        <title>A new reference genome for Sorghum bicolor reveals high levels of sequence similarity between sweet and grain genotypes: implications for the genetics of sugar metabolism.</title>
        <authorList>
            <person name="Cooper E.A."/>
            <person name="Brenton Z.W."/>
            <person name="Flinn B.S."/>
            <person name="Jenkins J."/>
            <person name="Shu S."/>
            <person name="Flowers D."/>
            <person name="Luo F."/>
            <person name="Wang Y."/>
            <person name="Xia P."/>
            <person name="Barry K."/>
            <person name="Daum C."/>
            <person name="Lipzen A."/>
            <person name="Yoshinaga Y."/>
            <person name="Schmutz J."/>
            <person name="Saski C."/>
            <person name="Vermerris W."/>
            <person name="Kresovich S."/>
        </authorList>
    </citation>
    <scope>NUCLEOTIDE SEQUENCE</scope>
</reference>
<evidence type="ECO:0000313" key="1">
    <source>
        <dbReference type="EMBL" id="KAG0512400.1"/>
    </source>
</evidence>
<dbReference type="Proteomes" id="UP000807115">
    <property type="component" value="Chromosome 10"/>
</dbReference>
<accession>A0A921Q0S1</accession>